<reference evidence="2" key="1">
    <citation type="submission" date="2020-03" db="EMBL/GenBank/DDBJ databases">
        <title>The deep terrestrial virosphere.</title>
        <authorList>
            <person name="Holmfeldt K."/>
            <person name="Nilsson E."/>
            <person name="Simone D."/>
            <person name="Lopez-Fernandez M."/>
            <person name="Wu X."/>
            <person name="de Brujin I."/>
            <person name="Lundin D."/>
            <person name="Andersson A."/>
            <person name="Bertilsson S."/>
            <person name="Dopson M."/>
        </authorList>
    </citation>
    <scope>NUCLEOTIDE SEQUENCE</scope>
    <source>
        <strain evidence="1">MM415A03646</strain>
        <strain evidence="2">MM415B04471</strain>
    </source>
</reference>
<evidence type="ECO:0000313" key="1">
    <source>
        <dbReference type="EMBL" id="QJA70593.1"/>
    </source>
</evidence>
<gene>
    <name evidence="1" type="ORF">MM415A03646_0010</name>
    <name evidence="2" type="ORF">MM415B04471_0009</name>
</gene>
<dbReference type="AlphaFoldDB" id="A0A6M3LDF9"/>
<proteinExistence type="predicted"/>
<evidence type="ECO:0000313" key="2">
    <source>
        <dbReference type="EMBL" id="QJA92790.1"/>
    </source>
</evidence>
<sequence>MLPVFNSYGEAGATVILTSTDAAQALSTVVLTSGGKACRAAMITIETNDVKFAFGGTTVIQGAGNLGHLFKKALPPEFLLGTYMLSTLSFISAESGAHGKIILTPFY</sequence>
<accession>A0A6M3LDF9</accession>
<protein>
    <submittedName>
        <fullName evidence="2">Uncharacterized protein</fullName>
    </submittedName>
</protein>
<name>A0A6M3LDF9_9ZZZZ</name>
<organism evidence="2">
    <name type="scientific">viral metagenome</name>
    <dbReference type="NCBI Taxonomy" id="1070528"/>
    <lineage>
        <taxon>unclassified sequences</taxon>
        <taxon>metagenomes</taxon>
        <taxon>organismal metagenomes</taxon>
    </lineage>
</organism>
<dbReference type="EMBL" id="MT143096">
    <property type="protein sequence ID" value="QJA92790.1"/>
    <property type="molecule type" value="Genomic_DNA"/>
</dbReference>
<dbReference type="EMBL" id="MT141805">
    <property type="protein sequence ID" value="QJA70593.1"/>
    <property type="molecule type" value="Genomic_DNA"/>
</dbReference>